<dbReference type="SUPFAM" id="SSF56300">
    <property type="entry name" value="Metallo-dependent phosphatases"/>
    <property type="match status" value="1"/>
</dbReference>
<dbReference type="PANTHER" id="PTHR30337">
    <property type="entry name" value="COMPONENT OF ATP-DEPENDENT DSDNA EXONUCLEASE"/>
    <property type="match status" value="1"/>
</dbReference>
<dbReference type="OrthoDB" id="9773856at2"/>
<proteinExistence type="inferred from homology"/>
<comment type="caution">
    <text evidence="10">The sequence shown here is derived from an EMBL/GenBank/DDBJ whole genome shotgun (WGS) entry which is preliminary data.</text>
</comment>
<dbReference type="GO" id="GO:0004519">
    <property type="term" value="F:endonuclease activity"/>
    <property type="evidence" value="ECO:0007669"/>
    <property type="project" value="UniProtKB-KW"/>
</dbReference>
<evidence type="ECO:0000256" key="4">
    <source>
        <dbReference type="ARBA" id="ARBA00022722"/>
    </source>
</evidence>
<sequence length="385" mass="42716">MKLLHTSDWHLGRIFNQQSLLDDQAHILKQIIDYAKVHEVDAVIVAGDIYDRALPSADAVSLLDRTLTSLIRELSIPVVMISGNHDGAQRLGFGSELLKHSGLHLFTSFAQLLQPVQLEASSGQVNIWGIPYCDPETVNDFFKVKTTDHQSAQEHVTGVLQEHIAANFDGSAAHVVVSHSFIAGADTSESERPLSIGGAECVDANLFKDFAYTALGHLHQAQFRGYAHVRYSGSPLKYSFSEVKQKKSVTLVTIADDKSVTTELLPLRAIRDVRVLEGKFDQLLGQGKDDPAADDYLQIKLTDKEAILDPLARLRTVYPNILDLTKVALEREATTNKRTREQLGRQPIEIINDFYKEMTSDSLSEEQTKLLTDILSELNKATDDA</sequence>
<comment type="subunit">
    <text evidence="2 7">Heterodimer of SbcC and SbcD.</text>
</comment>
<dbReference type="Proteomes" id="UP000288259">
    <property type="component" value="Unassembled WGS sequence"/>
</dbReference>
<dbReference type="RefSeq" id="WP_126754173.1">
    <property type="nucleotide sequence ID" value="NZ_PIPY01000004.1"/>
</dbReference>
<evidence type="ECO:0000313" key="11">
    <source>
        <dbReference type="Proteomes" id="UP000288259"/>
    </source>
</evidence>
<name>A0A432YMN3_9GAMM</name>
<gene>
    <name evidence="7" type="primary">sbcD</name>
    <name evidence="10" type="ORF">CWI71_05000</name>
</gene>
<keyword evidence="11" id="KW-1185">Reference proteome</keyword>
<evidence type="ECO:0000256" key="3">
    <source>
        <dbReference type="ARBA" id="ARBA00013365"/>
    </source>
</evidence>
<dbReference type="InterPro" id="IPR041796">
    <property type="entry name" value="Mre11_N"/>
</dbReference>
<dbReference type="PANTHER" id="PTHR30337:SF0">
    <property type="entry name" value="NUCLEASE SBCCD SUBUNIT D"/>
    <property type="match status" value="1"/>
</dbReference>
<evidence type="ECO:0000256" key="1">
    <source>
        <dbReference type="ARBA" id="ARBA00010555"/>
    </source>
</evidence>
<organism evidence="10 11">
    <name type="scientific">Pseudidiomarina insulisalsae</name>
    <dbReference type="NCBI Taxonomy" id="575789"/>
    <lineage>
        <taxon>Bacteria</taxon>
        <taxon>Pseudomonadati</taxon>
        <taxon>Pseudomonadota</taxon>
        <taxon>Gammaproteobacteria</taxon>
        <taxon>Alteromonadales</taxon>
        <taxon>Idiomarinaceae</taxon>
        <taxon>Pseudidiomarina</taxon>
    </lineage>
</organism>
<dbReference type="Pfam" id="PF00149">
    <property type="entry name" value="Metallophos"/>
    <property type="match status" value="1"/>
</dbReference>
<dbReference type="NCBIfam" id="TIGR00619">
    <property type="entry name" value="sbcd"/>
    <property type="match status" value="1"/>
</dbReference>
<dbReference type="InterPro" id="IPR029052">
    <property type="entry name" value="Metallo-depent_PP-like"/>
</dbReference>
<feature type="domain" description="Nuclease SbcCD subunit D C-terminal" evidence="9">
    <location>
        <begin position="271"/>
        <end position="359"/>
    </location>
</feature>
<evidence type="ECO:0000313" key="10">
    <source>
        <dbReference type="EMBL" id="RUO62210.1"/>
    </source>
</evidence>
<dbReference type="InterPro" id="IPR050535">
    <property type="entry name" value="DNA_Repair-Maintenance_Comp"/>
</dbReference>
<accession>A0A432YMN3</accession>
<comment type="function">
    <text evidence="7">SbcCD cleaves DNA hairpin structures. These structures can inhibit DNA replication and are intermediates in certain DNA recombination reactions. The complex acts as a 3'-&gt;5' double strand exonuclease that can open hairpins. It also has a 5' single-strand endonuclease activity.</text>
</comment>
<evidence type="ECO:0000259" key="9">
    <source>
        <dbReference type="Pfam" id="PF12320"/>
    </source>
</evidence>
<keyword evidence="5 7" id="KW-0378">Hydrolase</keyword>
<protein>
    <recommendedName>
        <fullName evidence="3 7">Nuclease SbcCD subunit D</fullName>
    </recommendedName>
</protein>
<evidence type="ECO:0000256" key="7">
    <source>
        <dbReference type="RuleBase" id="RU363069"/>
    </source>
</evidence>
<keyword evidence="7" id="KW-0255">Endonuclease</keyword>
<dbReference type="Gene3D" id="3.60.21.10">
    <property type="match status" value="1"/>
</dbReference>
<feature type="domain" description="Calcineurin-like phosphoesterase" evidence="8">
    <location>
        <begin position="1"/>
        <end position="220"/>
    </location>
</feature>
<keyword evidence="7" id="KW-0235">DNA replication</keyword>
<dbReference type="InterPro" id="IPR026843">
    <property type="entry name" value="SbcD_C"/>
</dbReference>
<evidence type="ECO:0000256" key="5">
    <source>
        <dbReference type="ARBA" id="ARBA00022801"/>
    </source>
</evidence>
<keyword evidence="6 7" id="KW-0269">Exonuclease</keyword>
<dbReference type="InterPro" id="IPR004593">
    <property type="entry name" value="SbcD"/>
</dbReference>
<evidence type="ECO:0000256" key="6">
    <source>
        <dbReference type="ARBA" id="ARBA00022839"/>
    </source>
</evidence>
<reference evidence="11" key="1">
    <citation type="journal article" date="2018" name="Front. Microbiol.">
        <title>Genome-Based Analysis Reveals the Taxonomy and Diversity of the Family Idiomarinaceae.</title>
        <authorList>
            <person name="Liu Y."/>
            <person name="Lai Q."/>
            <person name="Shao Z."/>
        </authorList>
    </citation>
    <scope>NUCLEOTIDE SEQUENCE [LARGE SCALE GENOMIC DNA]</scope>
    <source>
        <strain evidence="11">CVS-6</strain>
    </source>
</reference>
<dbReference type="GO" id="GO:0006260">
    <property type="term" value="P:DNA replication"/>
    <property type="evidence" value="ECO:0007669"/>
    <property type="project" value="UniProtKB-KW"/>
</dbReference>
<keyword evidence="4 7" id="KW-0540">Nuclease</keyword>
<comment type="similarity">
    <text evidence="1 7">Belongs to the SbcD family.</text>
</comment>
<dbReference type="CDD" id="cd00840">
    <property type="entry name" value="MPP_Mre11_N"/>
    <property type="match status" value="1"/>
</dbReference>
<dbReference type="GO" id="GO:0006310">
    <property type="term" value="P:DNA recombination"/>
    <property type="evidence" value="ECO:0007669"/>
    <property type="project" value="UniProtKB-KW"/>
</dbReference>
<dbReference type="Pfam" id="PF12320">
    <property type="entry name" value="SbcD_C"/>
    <property type="match status" value="1"/>
</dbReference>
<evidence type="ECO:0000256" key="2">
    <source>
        <dbReference type="ARBA" id="ARBA00011322"/>
    </source>
</evidence>
<dbReference type="GO" id="GO:0008408">
    <property type="term" value="F:3'-5' exonuclease activity"/>
    <property type="evidence" value="ECO:0007669"/>
    <property type="project" value="InterPro"/>
</dbReference>
<dbReference type="EMBL" id="PIPY01000004">
    <property type="protein sequence ID" value="RUO62210.1"/>
    <property type="molecule type" value="Genomic_DNA"/>
</dbReference>
<dbReference type="AlphaFoldDB" id="A0A432YMN3"/>
<keyword evidence="7" id="KW-0233">DNA recombination</keyword>
<dbReference type="InterPro" id="IPR004843">
    <property type="entry name" value="Calcineurin-like_PHP"/>
</dbReference>
<evidence type="ECO:0000259" key="8">
    <source>
        <dbReference type="Pfam" id="PF00149"/>
    </source>
</evidence>